<dbReference type="RefSeq" id="WP_095654368.1">
    <property type="nucleotide sequence ID" value="NZ_NPOA01000002.1"/>
</dbReference>
<feature type="signal peptide" evidence="5">
    <location>
        <begin position="1"/>
        <end position="22"/>
    </location>
</feature>
<dbReference type="Pfam" id="PF05048">
    <property type="entry name" value="NosD"/>
    <property type="match status" value="1"/>
</dbReference>
<evidence type="ECO:0000256" key="4">
    <source>
        <dbReference type="SAM" id="Phobius"/>
    </source>
</evidence>
<keyword evidence="3" id="KW-0833">Ubl conjugation pathway</keyword>
<comment type="caution">
    <text evidence="7">The sequence shown here is derived from an EMBL/GenBank/DDBJ whole genome shotgun (WGS) entry which is preliminary data.</text>
</comment>
<dbReference type="OrthoDB" id="159063at2"/>
<dbReference type="InterPro" id="IPR011050">
    <property type="entry name" value="Pectin_lyase_fold/virulence"/>
</dbReference>
<keyword evidence="4" id="KW-0472">Membrane</keyword>
<dbReference type="Gene3D" id="2.160.20.10">
    <property type="entry name" value="Single-stranded right-handed beta-helix, Pectin lyase-like"/>
    <property type="match status" value="2"/>
</dbReference>
<dbReference type="AlphaFoldDB" id="A0A2A2IHD1"/>
<dbReference type="Proteomes" id="UP000218887">
    <property type="component" value="Unassembled WGS sequence"/>
</dbReference>
<evidence type="ECO:0000259" key="6">
    <source>
        <dbReference type="SMART" id="SM00722"/>
    </source>
</evidence>
<feature type="domain" description="Carbohydrate-binding/sugar hydrolysis" evidence="6">
    <location>
        <begin position="187"/>
        <end position="299"/>
    </location>
</feature>
<evidence type="ECO:0000256" key="3">
    <source>
        <dbReference type="ARBA" id="ARBA00022786"/>
    </source>
</evidence>
<dbReference type="PANTHER" id="PTHR22990:SF15">
    <property type="entry name" value="F-BOX ONLY PROTEIN 10"/>
    <property type="match status" value="1"/>
</dbReference>
<comment type="pathway">
    <text evidence="1">Protein modification; protein ubiquitination.</text>
</comment>
<dbReference type="NCBIfam" id="TIGR03804">
    <property type="entry name" value="para_beta_helix"/>
    <property type="match status" value="1"/>
</dbReference>
<name>A0A2A2IHD1_9BACI</name>
<accession>A0A2A2IHD1</accession>
<dbReference type="SMART" id="SM00710">
    <property type="entry name" value="PbH1"/>
    <property type="match status" value="9"/>
</dbReference>
<evidence type="ECO:0000256" key="2">
    <source>
        <dbReference type="ARBA" id="ARBA00022737"/>
    </source>
</evidence>
<dbReference type="EMBL" id="NPOA01000002">
    <property type="protein sequence ID" value="PAV31037.1"/>
    <property type="molecule type" value="Genomic_DNA"/>
</dbReference>
<feature type="chain" id="PRO_5012155075" description="Carbohydrate-binding/sugar hydrolysis domain-containing protein" evidence="5">
    <location>
        <begin position="23"/>
        <end position="456"/>
    </location>
</feature>
<evidence type="ECO:0000256" key="1">
    <source>
        <dbReference type="ARBA" id="ARBA00004906"/>
    </source>
</evidence>
<dbReference type="InterPro" id="IPR022441">
    <property type="entry name" value="Para_beta_helix_rpt-2"/>
</dbReference>
<keyword evidence="5" id="KW-0732">Signal</keyword>
<feature type="domain" description="Carbohydrate-binding/sugar hydrolysis" evidence="6">
    <location>
        <begin position="42"/>
        <end position="185"/>
    </location>
</feature>
<evidence type="ECO:0000256" key="5">
    <source>
        <dbReference type="SAM" id="SignalP"/>
    </source>
</evidence>
<keyword evidence="8" id="KW-1185">Reference proteome</keyword>
<keyword evidence="4" id="KW-0812">Transmembrane</keyword>
<dbReference type="InterPro" id="IPR006626">
    <property type="entry name" value="PbH1"/>
</dbReference>
<dbReference type="InterPro" id="IPR051550">
    <property type="entry name" value="SCF-Subunits/Alg-Epimerases"/>
</dbReference>
<keyword evidence="4" id="KW-1133">Transmembrane helix</keyword>
<reference evidence="7 8" key="1">
    <citation type="submission" date="2017-08" db="EMBL/GenBank/DDBJ databases">
        <title>Virgibacillus indicus sp. nov. and Virgibacillus profoundi sp. nov, two moderately halophilic bacteria isolated from marine sediment by using the Microfluidic Streak Plate.</title>
        <authorList>
            <person name="Xu B."/>
            <person name="Hu B."/>
            <person name="Wang J."/>
            <person name="Zhu Y."/>
            <person name="Huang L."/>
            <person name="Du W."/>
            <person name="Huang Y."/>
        </authorList>
    </citation>
    <scope>NUCLEOTIDE SEQUENCE [LARGE SCALE GENOMIC DNA]</scope>
    <source>
        <strain evidence="7 8">IO3-P3-H5</strain>
    </source>
</reference>
<proteinExistence type="predicted"/>
<dbReference type="InterPro" id="IPR012334">
    <property type="entry name" value="Pectin_lyas_fold"/>
</dbReference>
<sequence length="456" mass="51176">MWKKIGLIVLIIFFILPSSSFANENEIHVTDGESLRIALEVASDGDVILLEDGEYHGNFTIESSIELRSEGEAYIQGLERGYPITIEADDVVIDNLNIEGGGTDAAGIFSRGNRNEIKNNMINNVFHGVLVRDGYGNIITGNTISSWDELKGSKKYGYGMYVINGDGAVITHNETYDTQDGVWISHSASSQINYNRFINARYGVHTMYAENVVITHNEVRGSYNGGMIMQSNNITIKNNYFHLNTLSDGAGIFGYDLFESTISDNIIKGNSKGIFLSYAQINEIVRNEITENIRGIELGEGAINNRIFLNNFTKNTQQVVTNPENENEFNWGEVGNYWDDQQILDLEADGINDFVYKSGDVFYQMIERDSILQVFFDSPTVRLWNTIEQYTHIPSETHVIDEFSLSESVEIVPQVEVYTPEGEQMGFASPVTLLFLFISIIAISVLAVYLTRRSKV</sequence>
<gene>
    <name evidence="7" type="ORF">CIL05_04835</name>
</gene>
<dbReference type="SMART" id="SM00722">
    <property type="entry name" value="CASH"/>
    <property type="match status" value="2"/>
</dbReference>
<dbReference type="PANTHER" id="PTHR22990">
    <property type="entry name" value="F-BOX ONLY PROTEIN"/>
    <property type="match status" value="1"/>
</dbReference>
<keyword evidence="2" id="KW-0677">Repeat</keyword>
<protein>
    <recommendedName>
        <fullName evidence="6">Carbohydrate-binding/sugar hydrolysis domain-containing protein</fullName>
    </recommendedName>
</protein>
<feature type="transmembrane region" description="Helical" evidence="4">
    <location>
        <begin position="427"/>
        <end position="450"/>
    </location>
</feature>
<dbReference type="InterPro" id="IPR007742">
    <property type="entry name" value="NosD_dom"/>
</dbReference>
<organism evidence="7 8">
    <name type="scientific">Virgibacillus profundi</name>
    <dbReference type="NCBI Taxonomy" id="2024555"/>
    <lineage>
        <taxon>Bacteria</taxon>
        <taxon>Bacillati</taxon>
        <taxon>Bacillota</taxon>
        <taxon>Bacilli</taxon>
        <taxon>Bacillales</taxon>
        <taxon>Bacillaceae</taxon>
        <taxon>Virgibacillus</taxon>
    </lineage>
</organism>
<evidence type="ECO:0000313" key="8">
    <source>
        <dbReference type="Proteomes" id="UP000218887"/>
    </source>
</evidence>
<dbReference type="SUPFAM" id="SSF51126">
    <property type="entry name" value="Pectin lyase-like"/>
    <property type="match status" value="1"/>
</dbReference>
<evidence type="ECO:0000313" key="7">
    <source>
        <dbReference type="EMBL" id="PAV31037.1"/>
    </source>
</evidence>
<dbReference type="InterPro" id="IPR006633">
    <property type="entry name" value="Carb-bd_sugar_hydrolysis-dom"/>
</dbReference>